<evidence type="ECO:0000256" key="4">
    <source>
        <dbReference type="ARBA" id="ARBA00023125"/>
    </source>
</evidence>
<dbReference type="GO" id="GO:0006986">
    <property type="term" value="P:response to unfolded protein"/>
    <property type="evidence" value="ECO:0007669"/>
    <property type="project" value="UniProtKB-KW"/>
</dbReference>
<dbReference type="PANTHER" id="PTHR46714:SF6">
    <property type="entry name" value="TRANSCRIPTIONAL ACTIVATOR HAC1"/>
    <property type="match status" value="1"/>
</dbReference>
<feature type="compositionally biased region" description="Low complexity" evidence="8">
    <location>
        <begin position="48"/>
        <end position="57"/>
    </location>
</feature>
<dbReference type="InterPro" id="IPR004827">
    <property type="entry name" value="bZIP"/>
</dbReference>
<proteinExistence type="inferred from homology"/>
<comment type="similarity">
    <text evidence="2">Belongs to the bZIP family.</text>
</comment>
<dbReference type="SUPFAM" id="SSF57959">
    <property type="entry name" value="Leucine zipper domain"/>
    <property type="match status" value="1"/>
</dbReference>
<accession>A0A384JRE0</accession>
<dbReference type="GO" id="GO:0005634">
    <property type="term" value="C:nucleus"/>
    <property type="evidence" value="ECO:0007669"/>
    <property type="project" value="UniProtKB-SubCell"/>
</dbReference>
<dbReference type="Gene3D" id="1.20.5.170">
    <property type="match status" value="1"/>
</dbReference>
<keyword evidence="7" id="KW-0539">Nucleus</keyword>
<feature type="region of interest" description="Disordered" evidence="8">
    <location>
        <begin position="179"/>
        <end position="203"/>
    </location>
</feature>
<dbReference type="PANTHER" id="PTHR46714">
    <property type="entry name" value="TRANSCRIPTIONAL ACTIVATOR HAC1"/>
    <property type="match status" value="1"/>
</dbReference>
<dbReference type="Pfam" id="PF07716">
    <property type="entry name" value="bZIP_2"/>
    <property type="match status" value="1"/>
</dbReference>
<evidence type="ECO:0000256" key="3">
    <source>
        <dbReference type="ARBA" id="ARBA00023015"/>
    </source>
</evidence>
<gene>
    <name evidence="10" type="primary">Bchac1</name>
    <name evidence="10" type="ORF">BCIN_08g06730</name>
</gene>
<evidence type="ECO:0000256" key="8">
    <source>
        <dbReference type="SAM" id="MobiDB-lite"/>
    </source>
</evidence>
<dbReference type="KEGG" id="bfu:BCIN_08g06730"/>
<dbReference type="OrthoDB" id="674948at2759"/>
<evidence type="ECO:0000313" key="10">
    <source>
        <dbReference type="EMBL" id="ATZ53061.1"/>
    </source>
</evidence>
<dbReference type="PROSITE" id="PS50217">
    <property type="entry name" value="BZIP"/>
    <property type="match status" value="1"/>
</dbReference>
<comment type="subcellular location">
    <subcellularLocation>
        <location evidence="1">Nucleus</location>
    </subcellularLocation>
</comment>
<evidence type="ECO:0000259" key="9">
    <source>
        <dbReference type="PROSITE" id="PS50217"/>
    </source>
</evidence>
<protein>
    <submittedName>
        <fullName evidence="10">Bchac1</fullName>
    </submittedName>
</protein>
<dbReference type="GO" id="GO:0003677">
    <property type="term" value="F:DNA binding"/>
    <property type="evidence" value="ECO:0007669"/>
    <property type="project" value="UniProtKB-KW"/>
</dbReference>
<keyword evidence="4" id="KW-0238">DNA-binding</keyword>
<dbReference type="RefSeq" id="XP_024550589.1">
    <property type="nucleotide sequence ID" value="XM_024694796.1"/>
</dbReference>
<keyword evidence="11" id="KW-1185">Reference proteome</keyword>
<organism evidence="10 11">
    <name type="scientific">Botryotinia fuckeliana (strain B05.10)</name>
    <name type="common">Noble rot fungus</name>
    <name type="synonym">Botrytis cinerea</name>
    <dbReference type="NCBI Taxonomy" id="332648"/>
    <lineage>
        <taxon>Eukaryota</taxon>
        <taxon>Fungi</taxon>
        <taxon>Dikarya</taxon>
        <taxon>Ascomycota</taxon>
        <taxon>Pezizomycotina</taxon>
        <taxon>Leotiomycetes</taxon>
        <taxon>Helotiales</taxon>
        <taxon>Sclerotiniaceae</taxon>
        <taxon>Botrytis</taxon>
    </lineage>
</organism>
<dbReference type="AlphaFoldDB" id="A0A384JRE0"/>
<dbReference type="SMART" id="SM00338">
    <property type="entry name" value="BRLZ"/>
    <property type="match status" value="1"/>
</dbReference>
<sequence>MSTPNLKFELSPAESVAESFTSIPGQQYPSLFHTEGSMEPLQAMTPQSFDGDSMFGDDMGEDMGLTGSLAGTPAPEKKQVKKRKSWGQQLPEPKTNLPPRKRAKTEDEKEQRRVERVLRNRRAAQTSRERKRQEVDNLQAEKDQIERRNTDLQLQLANMQAKYEEVRRKLEEVTGMTGDNIAPACLPPSSVTSTPSRKESFDGQSPLAFTKQLFEMEESGSTMTPIRDSHNTMQSAIGTVDLASVSPPPPSMESNDEDSFNPSSFGMTQHSAAMLCDLQCQSKVQGHWMSTPQNILISRVLVSTLWVQMMTSPVISNILIPLVQIKLSLMNGSVLLSTPSLITLIIWLVTTTAPLTIPYSRTSLTKKRSHHLRPKYTLRIRLLRRLLTCSPSLARPLLDATLETMRLSSNQQSASDCMNGANVFDLRQGGKSSSLESLMTLSWAIKVIMKEQAKEQTSAISKPDAVMNVDQSSGKDLFEFKEFSKVRVHGNSSVKNNSIFGEKSLGGHWSMALEDDQ</sequence>
<evidence type="ECO:0000256" key="6">
    <source>
        <dbReference type="ARBA" id="ARBA00023230"/>
    </source>
</evidence>
<feature type="compositionally biased region" description="Basic and acidic residues" evidence="8">
    <location>
        <begin position="104"/>
        <end position="118"/>
    </location>
</feature>
<evidence type="ECO:0000313" key="11">
    <source>
        <dbReference type="Proteomes" id="UP000001798"/>
    </source>
</evidence>
<dbReference type="CDD" id="cd14710">
    <property type="entry name" value="bZIP_HAC1-like"/>
    <property type="match status" value="1"/>
</dbReference>
<dbReference type="VEuPathDB" id="FungiDB:Bcin08g06730"/>
<name>A0A384JRE0_BOTFB</name>
<evidence type="ECO:0000256" key="5">
    <source>
        <dbReference type="ARBA" id="ARBA00023163"/>
    </source>
</evidence>
<reference evidence="10 11" key="3">
    <citation type="journal article" date="2017" name="Mol. Plant Pathol.">
        <title>A gapless genome sequence of the fungus Botrytis cinerea.</title>
        <authorList>
            <person name="Van Kan J.A."/>
            <person name="Stassen J.H."/>
            <person name="Mosbach A."/>
            <person name="Van Der Lee T.A."/>
            <person name="Faino L."/>
            <person name="Farmer A.D."/>
            <person name="Papasotiriou D.G."/>
            <person name="Zhou S."/>
            <person name="Seidl M.F."/>
            <person name="Cottam E."/>
            <person name="Edel D."/>
            <person name="Hahn M."/>
            <person name="Schwartz D.C."/>
            <person name="Dietrich R.A."/>
            <person name="Widdison S."/>
            <person name="Scalliet G."/>
        </authorList>
    </citation>
    <scope>NUCLEOTIDE SEQUENCE [LARGE SCALE GENOMIC DNA]</scope>
    <source>
        <strain evidence="10 11">B05.10</strain>
    </source>
</reference>
<keyword evidence="6" id="KW-0834">Unfolded protein response</keyword>
<evidence type="ECO:0000256" key="2">
    <source>
        <dbReference type="ARBA" id="ARBA00007163"/>
    </source>
</evidence>
<dbReference type="GO" id="GO:0045944">
    <property type="term" value="P:positive regulation of transcription by RNA polymerase II"/>
    <property type="evidence" value="ECO:0007669"/>
    <property type="project" value="InterPro"/>
</dbReference>
<feature type="domain" description="BZIP" evidence="9">
    <location>
        <begin position="110"/>
        <end position="173"/>
    </location>
</feature>
<dbReference type="InterPro" id="IPR044280">
    <property type="entry name" value="Hac1/HY5"/>
</dbReference>
<dbReference type="InterPro" id="IPR046347">
    <property type="entry name" value="bZIP_sf"/>
</dbReference>
<evidence type="ECO:0000256" key="7">
    <source>
        <dbReference type="ARBA" id="ARBA00023242"/>
    </source>
</evidence>
<dbReference type="Proteomes" id="UP000001798">
    <property type="component" value="Chromosome 8"/>
</dbReference>
<reference evidence="10 11" key="1">
    <citation type="journal article" date="2011" name="PLoS Genet.">
        <title>Genomic analysis of the necrotrophic fungal pathogens Sclerotinia sclerotiorum and Botrytis cinerea.</title>
        <authorList>
            <person name="Amselem J."/>
            <person name="Cuomo C.A."/>
            <person name="van Kan J.A."/>
            <person name="Viaud M."/>
            <person name="Benito E.P."/>
            <person name="Couloux A."/>
            <person name="Coutinho P.M."/>
            <person name="de Vries R.P."/>
            <person name="Dyer P.S."/>
            <person name="Fillinger S."/>
            <person name="Fournier E."/>
            <person name="Gout L."/>
            <person name="Hahn M."/>
            <person name="Kohn L."/>
            <person name="Lapalu N."/>
            <person name="Plummer K.M."/>
            <person name="Pradier J.M."/>
            <person name="Quevillon E."/>
            <person name="Sharon A."/>
            <person name="Simon A."/>
            <person name="ten Have A."/>
            <person name="Tudzynski B."/>
            <person name="Tudzynski P."/>
            <person name="Wincker P."/>
            <person name="Andrew M."/>
            <person name="Anthouard V."/>
            <person name="Beever R.E."/>
            <person name="Beffa R."/>
            <person name="Benoit I."/>
            <person name="Bouzid O."/>
            <person name="Brault B."/>
            <person name="Chen Z."/>
            <person name="Choquer M."/>
            <person name="Collemare J."/>
            <person name="Cotton P."/>
            <person name="Danchin E.G."/>
            <person name="Da Silva C."/>
            <person name="Gautier A."/>
            <person name="Giraud C."/>
            <person name="Giraud T."/>
            <person name="Gonzalez C."/>
            <person name="Grossetete S."/>
            <person name="Guldener U."/>
            <person name="Henrissat B."/>
            <person name="Howlett B.J."/>
            <person name="Kodira C."/>
            <person name="Kretschmer M."/>
            <person name="Lappartient A."/>
            <person name="Leroch M."/>
            <person name="Levis C."/>
            <person name="Mauceli E."/>
            <person name="Neuveglise C."/>
            <person name="Oeser B."/>
            <person name="Pearson M."/>
            <person name="Poulain J."/>
            <person name="Poussereau N."/>
            <person name="Quesneville H."/>
            <person name="Rascle C."/>
            <person name="Schumacher J."/>
            <person name="Segurens B."/>
            <person name="Sexton A."/>
            <person name="Silva E."/>
            <person name="Sirven C."/>
            <person name="Soanes D.M."/>
            <person name="Talbot N.J."/>
            <person name="Templeton M."/>
            <person name="Yandava C."/>
            <person name="Yarden O."/>
            <person name="Zeng Q."/>
            <person name="Rollins J.A."/>
            <person name="Lebrun M.H."/>
            <person name="Dickman M."/>
        </authorList>
    </citation>
    <scope>NUCLEOTIDE SEQUENCE [LARGE SCALE GENOMIC DNA]</scope>
    <source>
        <strain evidence="10 11">B05.10</strain>
    </source>
</reference>
<dbReference type="GO" id="GO:0000981">
    <property type="term" value="F:DNA-binding transcription factor activity, RNA polymerase II-specific"/>
    <property type="evidence" value="ECO:0007669"/>
    <property type="project" value="InterPro"/>
</dbReference>
<dbReference type="PROSITE" id="PS00036">
    <property type="entry name" value="BZIP_BASIC"/>
    <property type="match status" value="1"/>
</dbReference>
<dbReference type="GeneID" id="36394447"/>
<reference evidence="10 11" key="2">
    <citation type="journal article" date="2012" name="Eukaryot. Cell">
        <title>Genome update of Botrytis cinerea strains B05.10 and T4.</title>
        <authorList>
            <person name="Staats M."/>
            <person name="van Kan J.A."/>
        </authorList>
    </citation>
    <scope>NUCLEOTIDE SEQUENCE [LARGE SCALE GENOMIC DNA]</scope>
    <source>
        <strain evidence="10 11">B05.10</strain>
    </source>
</reference>
<feature type="region of interest" description="Disordered" evidence="8">
    <location>
        <begin position="27"/>
        <end position="142"/>
    </location>
</feature>
<keyword evidence="3" id="KW-0805">Transcription regulation</keyword>
<dbReference type="EMBL" id="CP009812">
    <property type="protein sequence ID" value="ATZ53061.1"/>
    <property type="molecule type" value="Genomic_DNA"/>
</dbReference>
<feature type="compositionally biased region" description="Basic and acidic residues" evidence="8">
    <location>
        <begin position="127"/>
        <end position="142"/>
    </location>
</feature>
<evidence type="ECO:0000256" key="1">
    <source>
        <dbReference type="ARBA" id="ARBA00004123"/>
    </source>
</evidence>
<keyword evidence="5" id="KW-0804">Transcription</keyword>